<dbReference type="Pfam" id="PF06200">
    <property type="entry name" value="tify"/>
    <property type="match status" value="1"/>
</dbReference>
<feature type="region of interest" description="Disordered" evidence="5">
    <location>
        <begin position="94"/>
        <end position="147"/>
    </location>
</feature>
<dbReference type="InterPro" id="IPR018467">
    <property type="entry name" value="CCT_CS"/>
</dbReference>
<dbReference type="AlphaFoldDB" id="A0A2I0ARW6"/>
<feature type="compositionally biased region" description="Pro residues" evidence="5">
    <location>
        <begin position="100"/>
        <end position="109"/>
    </location>
</feature>
<protein>
    <recommendedName>
        <fullName evidence="4">Protein TIFY</fullName>
    </recommendedName>
    <alternativeName>
        <fullName evidence="4">Jasmonate ZIM domain-containing protein</fullName>
    </alternativeName>
</protein>
<dbReference type="GO" id="GO:0005634">
    <property type="term" value="C:nucleus"/>
    <property type="evidence" value="ECO:0007669"/>
    <property type="project" value="UniProtKB-SubCell"/>
</dbReference>
<organism evidence="7 8">
    <name type="scientific">Apostasia shenzhenica</name>
    <dbReference type="NCBI Taxonomy" id="1088818"/>
    <lineage>
        <taxon>Eukaryota</taxon>
        <taxon>Viridiplantae</taxon>
        <taxon>Streptophyta</taxon>
        <taxon>Embryophyta</taxon>
        <taxon>Tracheophyta</taxon>
        <taxon>Spermatophyta</taxon>
        <taxon>Magnoliopsida</taxon>
        <taxon>Liliopsida</taxon>
        <taxon>Asparagales</taxon>
        <taxon>Orchidaceae</taxon>
        <taxon>Apostasioideae</taxon>
        <taxon>Apostasia</taxon>
    </lineage>
</organism>
<name>A0A2I0ARW6_9ASPA</name>
<evidence type="ECO:0000256" key="1">
    <source>
        <dbReference type="ARBA" id="ARBA00008614"/>
    </source>
</evidence>
<feature type="compositionally biased region" description="Basic and acidic residues" evidence="5">
    <location>
        <begin position="1"/>
        <end position="11"/>
    </location>
</feature>
<feature type="domain" description="Tify" evidence="6">
    <location>
        <begin position="171"/>
        <end position="206"/>
    </location>
</feature>
<evidence type="ECO:0000256" key="3">
    <source>
        <dbReference type="ARBA" id="ARBA00022843"/>
    </source>
</evidence>
<dbReference type="GO" id="GO:0009611">
    <property type="term" value="P:response to wounding"/>
    <property type="evidence" value="ECO:0007669"/>
    <property type="project" value="UniProtKB-UniRule"/>
</dbReference>
<dbReference type="PANTHER" id="PTHR33077:SF60">
    <property type="entry name" value="TIFY DOMAIN-CONTAINING PROTEIN"/>
    <property type="match status" value="1"/>
</dbReference>
<dbReference type="SMART" id="SM00979">
    <property type="entry name" value="TIFY"/>
    <property type="match status" value="1"/>
</dbReference>
<sequence>MAGISQDREDTAAGEVNKAGTSRARSLLEKPLSDLTEDDIAQITREECRRFLKERGMRRPSWNKSQAVQQVISLKALIENHQESEVAGSTAWIRRKTWSPRPPRSPISPPTSLASGDLRSAQISKDSSPYRRRDAIPPPSAHKNEWTSQLATVGRKLNPPESQHNSPRAIPNVPAGQLTVFYDGKVNVYDDVPPEKAGVIIQLAASPNSSDLLDHRRFGTTAAYTGPGGPGRSAAVGVSANPPAGSAGKSQRCSSDNLEERDSRNSVPETPAHRKASVTRYLEKRKDRYKGKQIIKGSSYSSTKFTYLCQKFRGQVQNEESNRSIMCSTAPLSTPFFVGERRKEAGVLVDHNNHSAQYHPVSFMPYRT</sequence>
<comment type="function">
    <text evidence="4">Repressor of jasmonate responses.</text>
</comment>
<comment type="similarity">
    <text evidence="1 4">Belongs to the TIFY/JAZ family.</text>
</comment>
<evidence type="ECO:0000256" key="4">
    <source>
        <dbReference type="RuleBase" id="RU369065"/>
    </source>
</evidence>
<keyword evidence="2 4" id="KW-1184">Jasmonic acid signaling pathway</keyword>
<dbReference type="Pfam" id="PF09425">
    <property type="entry name" value="Jas_motif"/>
    <property type="match status" value="1"/>
</dbReference>
<dbReference type="EMBL" id="KZ451955">
    <property type="protein sequence ID" value="PKA58295.1"/>
    <property type="molecule type" value="Genomic_DNA"/>
</dbReference>
<dbReference type="InterPro" id="IPR040390">
    <property type="entry name" value="TIFY/JAZ"/>
</dbReference>
<keyword evidence="3" id="KW-0832">Ubl conjugation</keyword>
<dbReference type="Proteomes" id="UP000236161">
    <property type="component" value="Unassembled WGS sequence"/>
</dbReference>
<evidence type="ECO:0000256" key="5">
    <source>
        <dbReference type="SAM" id="MobiDB-lite"/>
    </source>
</evidence>
<dbReference type="STRING" id="1088818.A0A2I0ARW6"/>
<dbReference type="GO" id="GO:2000022">
    <property type="term" value="P:regulation of jasmonic acid mediated signaling pathway"/>
    <property type="evidence" value="ECO:0007669"/>
    <property type="project" value="UniProtKB-UniRule"/>
</dbReference>
<dbReference type="PANTHER" id="PTHR33077">
    <property type="entry name" value="PROTEIN TIFY 4A-RELATED-RELATED"/>
    <property type="match status" value="1"/>
</dbReference>
<feature type="region of interest" description="Disordered" evidence="5">
    <location>
        <begin position="221"/>
        <end position="278"/>
    </location>
</feature>
<evidence type="ECO:0000313" key="7">
    <source>
        <dbReference type="EMBL" id="PKA58295.1"/>
    </source>
</evidence>
<evidence type="ECO:0000259" key="6">
    <source>
        <dbReference type="PROSITE" id="PS51320"/>
    </source>
</evidence>
<dbReference type="InterPro" id="IPR010399">
    <property type="entry name" value="Tify_dom"/>
</dbReference>
<gene>
    <name evidence="7" type="primary">TIFY4B</name>
    <name evidence="7" type="ORF">AXF42_Ash013019</name>
</gene>
<dbReference type="GO" id="GO:0031347">
    <property type="term" value="P:regulation of defense response"/>
    <property type="evidence" value="ECO:0007669"/>
    <property type="project" value="UniProtKB-UniRule"/>
</dbReference>
<keyword evidence="8" id="KW-1185">Reference proteome</keyword>
<accession>A0A2I0ARW6</accession>
<dbReference type="PROSITE" id="PS51320">
    <property type="entry name" value="TIFY"/>
    <property type="match status" value="1"/>
</dbReference>
<evidence type="ECO:0000256" key="2">
    <source>
        <dbReference type="ARBA" id="ARBA00022819"/>
    </source>
</evidence>
<comment type="subcellular location">
    <subcellularLocation>
        <location evidence="4">Nucleus</location>
    </subcellularLocation>
</comment>
<comment type="domain">
    <text evidence="4">The jas domain is required for interaction with COI1.</text>
</comment>
<keyword evidence="4" id="KW-0539">Nucleus</keyword>
<dbReference type="OrthoDB" id="1934352at2759"/>
<reference evidence="7 8" key="1">
    <citation type="journal article" date="2017" name="Nature">
        <title>The Apostasia genome and the evolution of orchids.</title>
        <authorList>
            <person name="Zhang G.Q."/>
            <person name="Liu K.W."/>
            <person name="Li Z."/>
            <person name="Lohaus R."/>
            <person name="Hsiao Y.Y."/>
            <person name="Niu S.C."/>
            <person name="Wang J.Y."/>
            <person name="Lin Y.C."/>
            <person name="Xu Q."/>
            <person name="Chen L.J."/>
            <person name="Yoshida K."/>
            <person name="Fujiwara S."/>
            <person name="Wang Z.W."/>
            <person name="Zhang Y.Q."/>
            <person name="Mitsuda N."/>
            <person name="Wang M."/>
            <person name="Liu G.H."/>
            <person name="Pecoraro L."/>
            <person name="Huang H.X."/>
            <person name="Xiao X.J."/>
            <person name="Lin M."/>
            <person name="Wu X.Y."/>
            <person name="Wu W.L."/>
            <person name="Chen Y.Y."/>
            <person name="Chang S.B."/>
            <person name="Sakamoto S."/>
            <person name="Ohme-Takagi M."/>
            <person name="Yagi M."/>
            <person name="Zeng S.J."/>
            <person name="Shen C.Y."/>
            <person name="Yeh C.M."/>
            <person name="Luo Y.B."/>
            <person name="Tsai W.C."/>
            <person name="Van de Peer Y."/>
            <person name="Liu Z.J."/>
        </authorList>
    </citation>
    <scope>NUCLEOTIDE SEQUENCE [LARGE SCALE GENOMIC DNA]</scope>
    <source>
        <strain evidence="8">cv. Shenzhen</strain>
        <tissue evidence="7">Stem</tissue>
    </source>
</reference>
<evidence type="ECO:0000313" key="8">
    <source>
        <dbReference type="Proteomes" id="UP000236161"/>
    </source>
</evidence>
<proteinExistence type="inferred from homology"/>
<feature type="region of interest" description="Disordered" evidence="5">
    <location>
        <begin position="1"/>
        <end position="40"/>
    </location>
</feature>